<feature type="chain" id="PRO_5041244646" evidence="1">
    <location>
        <begin position="18"/>
        <end position="447"/>
    </location>
</feature>
<dbReference type="EMBL" id="JAULSY010000144">
    <property type="protein sequence ID" value="KAK0662068.1"/>
    <property type="molecule type" value="Genomic_DNA"/>
</dbReference>
<dbReference type="Proteomes" id="UP001174997">
    <property type="component" value="Unassembled WGS sequence"/>
</dbReference>
<evidence type="ECO:0000256" key="1">
    <source>
        <dbReference type="SAM" id="SignalP"/>
    </source>
</evidence>
<proteinExistence type="predicted"/>
<evidence type="ECO:0000313" key="3">
    <source>
        <dbReference type="Proteomes" id="UP001174997"/>
    </source>
</evidence>
<gene>
    <name evidence="2" type="ORF">QBC41DRAFT_329884</name>
</gene>
<feature type="signal peptide" evidence="1">
    <location>
        <begin position="1"/>
        <end position="17"/>
    </location>
</feature>
<sequence length="447" mass="47498">MRLLPLLPLLGLTAATAVTVPRATTGTETSLEPYEFRALKPRGTVRLSDLLNPVIGFLECSQGDATVQLLCRIVAAKVNDALAASGIKIDRTGLLFQYNDPTNIKIDTGHSCTVTAEITGTQANAKLLAEAGIKFSGNPISLSNPGIFVADLPIELWARADVKQKFGTRVLGKCVNGGSDSFNAAGSLATRAQLAILFTFAPAPLKRDAAGNYILTIRPITKVAAQLSDTNIKFNISGVSFLNGLVTAILGGTSSILKAVTHIFKGDSLKAVWNDVVRSVVDVTAGTLLATPFDLLDNLIELLAKSVIEEKTQALNTAYSGELEKALRAKVSQALGLNANGERSFTLKKDIVALAAILGERSPDLWLPDKPANFCSSDAQCDDGRYCNGVEKCINEVCIGGFEPCTRLDAICVESSKSCRVQPPRCGGTGRCQIPRDADELAEIEAY</sequence>
<dbReference type="AlphaFoldDB" id="A0AA39Z0R0"/>
<organism evidence="2 3">
    <name type="scientific">Cercophora samala</name>
    <dbReference type="NCBI Taxonomy" id="330535"/>
    <lineage>
        <taxon>Eukaryota</taxon>
        <taxon>Fungi</taxon>
        <taxon>Dikarya</taxon>
        <taxon>Ascomycota</taxon>
        <taxon>Pezizomycotina</taxon>
        <taxon>Sordariomycetes</taxon>
        <taxon>Sordariomycetidae</taxon>
        <taxon>Sordariales</taxon>
        <taxon>Lasiosphaeriaceae</taxon>
        <taxon>Cercophora</taxon>
    </lineage>
</organism>
<accession>A0AA39Z0R0</accession>
<evidence type="ECO:0000313" key="2">
    <source>
        <dbReference type="EMBL" id="KAK0662068.1"/>
    </source>
</evidence>
<reference evidence="2" key="1">
    <citation type="submission" date="2023-06" db="EMBL/GenBank/DDBJ databases">
        <title>Genome-scale phylogeny and comparative genomics of the fungal order Sordariales.</title>
        <authorList>
            <consortium name="Lawrence Berkeley National Laboratory"/>
            <person name="Hensen N."/>
            <person name="Bonometti L."/>
            <person name="Westerberg I."/>
            <person name="Brannstrom I.O."/>
            <person name="Guillou S."/>
            <person name="Cros-Aarteil S."/>
            <person name="Calhoun S."/>
            <person name="Haridas S."/>
            <person name="Kuo A."/>
            <person name="Mondo S."/>
            <person name="Pangilinan J."/>
            <person name="Riley R."/>
            <person name="Labutti K."/>
            <person name="Andreopoulos B."/>
            <person name="Lipzen A."/>
            <person name="Chen C."/>
            <person name="Yanf M."/>
            <person name="Daum C."/>
            <person name="Ng V."/>
            <person name="Clum A."/>
            <person name="Steindorff A."/>
            <person name="Ohm R."/>
            <person name="Martin F."/>
            <person name="Silar P."/>
            <person name="Natvig D."/>
            <person name="Lalanne C."/>
            <person name="Gautier V."/>
            <person name="Ament-Velasquez S.L."/>
            <person name="Kruys A."/>
            <person name="Hutchinson M.I."/>
            <person name="Powell A.J."/>
            <person name="Barry K."/>
            <person name="Miller A.N."/>
            <person name="Grigoriev I.V."/>
            <person name="Debuchy R."/>
            <person name="Gladieux P."/>
            <person name="Thoren M.H."/>
            <person name="Johannesson H."/>
        </authorList>
    </citation>
    <scope>NUCLEOTIDE SEQUENCE</scope>
    <source>
        <strain evidence="2">CBS 307.81</strain>
    </source>
</reference>
<keyword evidence="3" id="KW-1185">Reference proteome</keyword>
<comment type="caution">
    <text evidence="2">The sequence shown here is derived from an EMBL/GenBank/DDBJ whole genome shotgun (WGS) entry which is preliminary data.</text>
</comment>
<name>A0AA39Z0R0_9PEZI</name>
<keyword evidence="1" id="KW-0732">Signal</keyword>
<protein>
    <submittedName>
        <fullName evidence="2">Uncharacterized protein</fullName>
    </submittedName>
</protein>